<dbReference type="Pfam" id="PF00005">
    <property type="entry name" value="ABC_tran"/>
    <property type="match status" value="1"/>
</dbReference>
<dbReference type="InterPro" id="IPR050086">
    <property type="entry name" value="MetN_ABC_transporter-like"/>
</dbReference>
<keyword evidence="3" id="KW-0547">Nucleotide-binding</keyword>
<gene>
    <name evidence="9" type="primary">phnC</name>
    <name evidence="9" type="ORF">NRE15_07390</name>
</gene>
<feature type="domain" description="ABC transporter" evidence="8">
    <location>
        <begin position="6"/>
        <end position="250"/>
    </location>
</feature>
<dbReference type="EMBL" id="CP102453">
    <property type="protein sequence ID" value="UUX32746.1"/>
    <property type="molecule type" value="Genomic_DNA"/>
</dbReference>
<evidence type="ECO:0000256" key="2">
    <source>
        <dbReference type="ARBA" id="ARBA00022475"/>
    </source>
</evidence>
<dbReference type="PROSITE" id="PS50893">
    <property type="entry name" value="ABC_TRANSPORTER_2"/>
    <property type="match status" value="1"/>
</dbReference>
<dbReference type="NCBIfam" id="TIGR02315">
    <property type="entry name" value="ABC_phnC"/>
    <property type="match status" value="1"/>
</dbReference>
<evidence type="ECO:0000313" key="10">
    <source>
        <dbReference type="Proteomes" id="UP001315967"/>
    </source>
</evidence>
<keyword evidence="2" id="KW-1003">Cell membrane</keyword>
<dbReference type="InterPro" id="IPR017871">
    <property type="entry name" value="ABC_transporter-like_CS"/>
</dbReference>
<proteinExistence type="predicted"/>
<evidence type="ECO:0000259" key="8">
    <source>
        <dbReference type="PROSITE" id="PS50893"/>
    </source>
</evidence>
<dbReference type="SMART" id="SM00382">
    <property type="entry name" value="AAA"/>
    <property type="match status" value="1"/>
</dbReference>
<dbReference type="Gene3D" id="3.40.50.300">
    <property type="entry name" value="P-loop containing nucleotide triphosphate hydrolases"/>
    <property type="match status" value="1"/>
</dbReference>
<dbReference type="PROSITE" id="PS00211">
    <property type="entry name" value="ABC_TRANSPORTER_1"/>
    <property type="match status" value="1"/>
</dbReference>
<dbReference type="InterPro" id="IPR003593">
    <property type="entry name" value="AAA+_ATPase"/>
</dbReference>
<keyword evidence="7" id="KW-0472">Membrane</keyword>
<name>A0ABY5P2B9_9LACT</name>
<dbReference type="PANTHER" id="PTHR43166">
    <property type="entry name" value="AMINO ACID IMPORT ATP-BINDING PROTEIN"/>
    <property type="match status" value="1"/>
</dbReference>
<dbReference type="Proteomes" id="UP001315967">
    <property type="component" value="Chromosome"/>
</dbReference>
<evidence type="ECO:0000256" key="4">
    <source>
        <dbReference type="ARBA" id="ARBA00022840"/>
    </source>
</evidence>
<dbReference type="PANTHER" id="PTHR43166:SF6">
    <property type="entry name" value="PHOSPHONATES IMPORT ATP-BINDING PROTEIN PHNC"/>
    <property type="match status" value="1"/>
</dbReference>
<dbReference type="SUPFAM" id="SSF52540">
    <property type="entry name" value="P-loop containing nucleoside triphosphate hydrolases"/>
    <property type="match status" value="1"/>
</dbReference>
<protein>
    <submittedName>
        <fullName evidence="9">Phosphonate ABC transporter ATP-binding protein</fullName>
    </submittedName>
</protein>
<dbReference type="GO" id="GO:0005524">
    <property type="term" value="F:ATP binding"/>
    <property type="evidence" value="ECO:0007669"/>
    <property type="project" value="UniProtKB-KW"/>
</dbReference>
<evidence type="ECO:0000256" key="5">
    <source>
        <dbReference type="ARBA" id="ARBA00022885"/>
    </source>
</evidence>
<reference evidence="9 10" key="1">
    <citation type="submission" date="2022-08" db="EMBL/GenBank/DDBJ databases">
        <title>Aerococcaceae sp. nov isolated from spoiled eye mask.</title>
        <authorList>
            <person name="Zhou G."/>
            <person name="Xie X.-B."/>
            <person name="Shi Q.-S."/>
            <person name="Wang Y.-S."/>
            <person name="Wen X."/>
            <person name="Peng H."/>
            <person name="Yang X.-J."/>
            <person name="Tao H.-B."/>
            <person name="Huang X.-M."/>
        </authorList>
    </citation>
    <scope>NUCLEOTIDE SEQUENCE [LARGE SCALE GENOMIC DNA]</scope>
    <source>
        <strain evidence="10">DM20194951</strain>
    </source>
</reference>
<keyword evidence="6" id="KW-1278">Translocase</keyword>
<keyword evidence="1" id="KW-0813">Transport</keyword>
<evidence type="ECO:0000313" key="9">
    <source>
        <dbReference type="EMBL" id="UUX32746.1"/>
    </source>
</evidence>
<keyword evidence="4 9" id="KW-0067">ATP-binding</keyword>
<organism evidence="9 10">
    <name type="scientific">Fundicoccus culcitae</name>
    <dbReference type="NCBI Taxonomy" id="2969821"/>
    <lineage>
        <taxon>Bacteria</taxon>
        <taxon>Bacillati</taxon>
        <taxon>Bacillota</taxon>
        <taxon>Bacilli</taxon>
        <taxon>Lactobacillales</taxon>
        <taxon>Aerococcaceae</taxon>
        <taxon>Fundicoccus</taxon>
    </lineage>
</organism>
<dbReference type="CDD" id="cd03256">
    <property type="entry name" value="ABC_PhnC_transporter"/>
    <property type="match status" value="1"/>
</dbReference>
<evidence type="ECO:0000256" key="6">
    <source>
        <dbReference type="ARBA" id="ARBA00022967"/>
    </source>
</evidence>
<evidence type="ECO:0000256" key="7">
    <source>
        <dbReference type="ARBA" id="ARBA00023136"/>
    </source>
</evidence>
<dbReference type="RefSeq" id="WP_313792245.1">
    <property type="nucleotide sequence ID" value="NZ_CP102453.1"/>
</dbReference>
<dbReference type="InterPro" id="IPR003439">
    <property type="entry name" value="ABC_transporter-like_ATP-bd"/>
</dbReference>
<dbReference type="InterPro" id="IPR027417">
    <property type="entry name" value="P-loop_NTPase"/>
</dbReference>
<keyword evidence="5" id="KW-0918">Phosphonate transport</keyword>
<evidence type="ECO:0000256" key="3">
    <source>
        <dbReference type="ARBA" id="ARBA00022741"/>
    </source>
</evidence>
<evidence type="ECO:0000256" key="1">
    <source>
        <dbReference type="ARBA" id="ARBA00022448"/>
    </source>
</evidence>
<sequence length="263" mass="29240">MNNSLLDIRHLTMSYDGKVNVLKDINLTFNKNEFVVVIGPSGAGKSTFIRFINLLVKPTGGEIIFDGDDLLQANTNQLKAARSNIGMIFQDYNLIERSNVLKNVLNGQLGKISAFDSIFGRFTEEDKQRAVNLLEEVGLGEHIYKRADELSGGQMQRVGICRALMQSPKLLLADEPIASLDPATSRLIMEYLFNLSNQYGVTSIVNLHQVAIAKEFATRIIGIKKGEVVFDDHPDYLTDDITEEIYGDKINESVFGTFASQMA</sequence>
<keyword evidence="10" id="KW-1185">Reference proteome</keyword>
<accession>A0ABY5P2B9</accession>
<dbReference type="InterPro" id="IPR012693">
    <property type="entry name" value="ABC_transpr_PhnC"/>
</dbReference>